<sequence length="142" mass="15342">MTGVQKAAAIIALAVVALGWFNWRMWRRFREAKAYRAGWSAADCDAMLADAGVSPTVAALTRELVAPCYGAGVVPHPDDDLARFLMIDDEEVADLVEAAWERLGRAMPTPADPVELPSMKDVRDLAVYLQSVAAASNRQPAA</sequence>
<evidence type="ECO:0000256" key="1">
    <source>
        <dbReference type="SAM" id="Phobius"/>
    </source>
</evidence>
<reference evidence="2 3" key="1">
    <citation type="submission" date="2017-08" db="EMBL/GenBank/DDBJ databases">
        <title>Infants hospitalized years apart are colonized by the same room-sourced microbial strains.</title>
        <authorList>
            <person name="Brooks B."/>
            <person name="Olm M.R."/>
            <person name="Firek B.A."/>
            <person name="Baker R."/>
            <person name="Thomas B.C."/>
            <person name="Morowitz M.J."/>
            <person name="Banfield J.F."/>
        </authorList>
    </citation>
    <scope>NUCLEOTIDE SEQUENCE [LARGE SCALE GENOMIC DNA]</scope>
    <source>
        <strain evidence="2">S2_018_000_R3_110</strain>
    </source>
</reference>
<dbReference type="AlphaFoldDB" id="A0A2W4ZHB0"/>
<keyword evidence="1" id="KW-0472">Membrane</keyword>
<gene>
    <name evidence="2" type="ORF">DI632_03595</name>
</gene>
<evidence type="ECO:0000313" key="2">
    <source>
        <dbReference type="EMBL" id="PZO80002.1"/>
    </source>
</evidence>
<feature type="transmembrane region" description="Helical" evidence="1">
    <location>
        <begin position="6"/>
        <end position="23"/>
    </location>
</feature>
<protein>
    <submittedName>
        <fullName evidence="2">Uncharacterized protein</fullName>
    </submittedName>
</protein>
<comment type="caution">
    <text evidence="2">The sequence shown here is derived from an EMBL/GenBank/DDBJ whole genome shotgun (WGS) entry which is preliminary data.</text>
</comment>
<organism evidence="2 3">
    <name type="scientific">Sphingomonas hengshuiensis</name>
    <dbReference type="NCBI Taxonomy" id="1609977"/>
    <lineage>
        <taxon>Bacteria</taxon>
        <taxon>Pseudomonadati</taxon>
        <taxon>Pseudomonadota</taxon>
        <taxon>Alphaproteobacteria</taxon>
        <taxon>Sphingomonadales</taxon>
        <taxon>Sphingomonadaceae</taxon>
        <taxon>Sphingomonas</taxon>
    </lineage>
</organism>
<name>A0A2W4ZHB0_9SPHN</name>
<keyword evidence="1" id="KW-0812">Transmembrane</keyword>
<dbReference type="EMBL" id="QFNF01000005">
    <property type="protein sequence ID" value="PZO80002.1"/>
    <property type="molecule type" value="Genomic_DNA"/>
</dbReference>
<dbReference type="Proteomes" id="UP000248614">
    <property type="component" value="Unassembled WGS sequence"/>
</dbReference>
<keyword evidence="1" id="KW-1133">Transmembrane helix</keyword>
<accession>A0A2W4ZHB0</accession>
<proteinExistence type="predicted"/>
<evidence type="ECO:0000313" key="3">
    <source>
        <dbReference type="Proteomes" id="UP000248614"/>
    </source>
</evidence>